<evidence type="ECO:0000256" key="1">
    <source>
        <dbReference type="SAM" id="MobiDB-lite"/>
    </source>
</evidence>
<protein>
    <submittedName>
        <fullName evidence="2">Uncharacterized protein</fullName>
    </submittedName>
</protein>
<dbReference type="InterPro" id="IPR024051">
    <property type="entry name" value="AICAR_Tfase_dup_dom_sf"/>
</dbReference>
<evidence type="ECO:0000313" key="2">
    <source>
        <dbReference type="EnsemblPlants" id="Bra021944.1-P"/>
    </source>
</evidence>
<dbReference type="AlphaFoldDB" id="M4DZJ7"/>
<feature type="region of interest" description="Disordered" evidence="1">
    <location>
        <begin position="1"/>
        <end position="24"/>
    </location>
</feature>
<organism evidence="2 3">
    <name type="scientific">Brassica campestris</name>
    <name type="common">Field mustard</name>
    <dbReference type="NCBI Taxonomy" id="3711"/>
    <lineage>
        <taxon>Eukaryota</taxon>
        <taxon>Viridiplantae</taxon>
        <taxon>Streptophyta</taxon>
        <taxon>Embryophyta</taxon>
        <taxon>Tracheophyta</taxon>
        <taxon>Spermatophyta</taxon>
        <taxon>Magnoliopsida</taxon>
        <taxon>eudicotyledons</taxon>
        <taxon>Gunneridae</taxon>
        <taxon>Pentapetalae</taxon>
        <taxon>rosids</taxon>
        <taxon>malvids</taxon>
        <taxon>Brassicales</taxon>
        <taxon>Brassicaceae</taxon>
        <taxon>Brassiceae</taxon>
        <taxon>Brassica</taxon>
    </lineage>
</organism>
<reference evidence="2 3" key="2">
    <citation type="journal article" date="2018" name="Hortic Res">
        <title>Improved Brassica rapa reference genome by single-molecule sequencing and chromosome conformation capture technologies.</title>
        <authorList>
            <person name="Zhang L."/>
            <person name="Cai X."/>
            <person name="Wu J."/>
            <person name="Liu M."/>
            <person name="Grob S."/>
            <person name="Cheng F."/>
            <person name="Liang J."/>
            <person name="Cai C."/>
            <person name="Liu Z."/>
            <person name="Liu B."/>
            <person name="Wang F."/>
            <person name="Li S."/>
            <person name="Liu F."/>
            <person name="Li X."/>
            <person name="Cheng L."/>
            <person name="Yang W."/>
            <person name="Li M.H."/>
            <person name="Grossniklaus U."/>
            <person name="Zheng H."/>
            <person name="Wang X."/>
        </authorList>
    </citation>
    <scope>NUCLEOTIDE SEQUENCE [LARGE SCALE GENOMIC DNA]</scope>
    <source>
        <strain evidence="2 3">cv. Chiifu-401-42</strain>
    </source>
</reference>
<dbReference type="HOGENOM" id="CLU_2545829_0_0_1"/>
<dbReference type="eggNOG" id="KOG2555">
    <property type="taxonomic scope" value="Eukaryota"/>
</dbReference>
<reference evidence="2 3" key="1">
    <citation type="journal article" date="2011" name="Nat. Genet.">
        <title>The genome of the mesopolyploid crop species Brassica rapa.</title>
        <authorList>
            <consortium name="Brassica rapa Genome Sequencing Project Consortium"/>
            <person name="Wang X."/>
            <person name="Wang H."/>
            <person name="Wang J."/>
            <person name="Sun R."/>
            <person name="Wu J."/>
            <person name="Liu S."/>
            <person name="Bai Y."/>
            <person name="Mun J.H."/>
            <person name="Bancroft I."/>
            <person name="Cheng F."/>
            <person name="Huang S."/>
            <person name="Li X."/>
            <person name="Hua W."/>
            <person name="Wang J."/>
            <person name="Wang X."/>
            <person name="Freeling M."/>
            <person name="Pires J.C."/>
            <person name="Paterson A.H."/>
            <person name="Chalhoub B."/>
            <person name="Wang B."/>
            <person name="Hayward A."/>
            <person name="Sharpe A.G."/>
            <person name="Park B.S."/>
            <person name="Weisshaar B."/>
            <person name="Liu B."/>
            <person name="Li B."/>
            <person name="Liu B."/>
            <person name="Tong C."/>
            <person name="Song C."/>
            <person name="Duran C."/>
            <person name="Peng C."/>
            <person name="Geng C."/>
            <person name="Koh C."/>
            <person name="Lin C."/>
            <person name="Edwards D."/>
            <person name="Mu D."/>
            <person name="Shen D."/>
            <person name="Soumpourou E."/>
            <person name="Li F."/>
            <person name="Fraser F."/>
            <person name="Conant G."/>
            <person name="Lassalle G."/>
            <person name="King G.J."/>
            <person name="Bonnema G."/>
            <person name="Tang H."/>
            <person name="Wang H."/>
            <person name="Belcram H."/>
            <person name="Zhou H."/>
            <person name="Hirakawa H."/>
            <person name="Abe H."/>
            <person name="Guo H."/>
            <person name="Wang H."/>
            <person name="Jin H."/>
            <person name="Parkin I.A."/>
            <person name="Batley J."/>
            <person name="Kim J.S."/>
            <person name="Just J."/>
            <person name="Li J."/>
            <person name="Xu J."/>
            <person name="Deng J."/>
            <person name="Kim J.A."/>
            <person name="Li J."/>
            <person name="Yu J."/>
            <person name="Meng J."/>
            <person name="Wang J."/>
            <person name="Min J."/>
            <person name="Poulain J."/>
            <person name="Wang J."/>
            <person name="Hatakeyama K."/>
            <person name="Wu K."/>
            <person name="Wang L."/>
            <person name="Fang L."/>
            <person name="Trick M."/>
            <person name="Links M.G."/>
            <person name="Zhao M."/>
            <person name="Jin M."/>
            <person name="Ramchiary N."/>
            <person name="Drou N."/>
            <person name="Berkman P.J."/>
            <person name="Cai Q."/>
            <person name="Huang Q."/>
            <person name="Li R."/>
            <person name="Tabata S."/>
            <person name="Cheng S."/>
            <person name="Zhang S."/>
            <person name="Zhang S."/>
            <person name="Huang S."/>
            <person name="Sato S."/>
            <person name="Sun S."/>
            <person name="Kwon S.J."/>
            <person name="Choi S.R."/>
            <person name="Lee T.H."/>
            <person name="Fan W."/>
            <person name="Zhao X."/>
            <person name="Tan X."/>
            <person name="Xu X."/>
            <person name="Wang Y."/>
            <person name="Qiu Y."/>
            <person name="Yin Y."/>
            <person name="Li Y."/>
            <person name="Du Y."/>
            <person name="Liao Y."/>
            <person name="Lim Y."/>
            <person name="Narusaka Y."/>
            <person name="Wang Y."/>
            <person name="Wang Z."/>
            <person name="Li Z."/>
            <person name="Wang Z."/>
            <person name="Xiong Z."/>
            <person name="Zhang Z."/>
        </authorList>
    </citation>
    <scope>NUCLEOTIDE SEQUENCE [LARGE SCALE GENOMIC DNA]</scope>
    <source>
        <strain evidence="2 3">cv. Chiifu-401-42</strain>
    </source>
</reference>
<dbReference type="STRING" id="51351.M4DZJ7"/>
<dbReference type="Gramene" id="Bra021944.1">
    <property type="protein sequence ID" value="Bra021944.1-P"/>
    <property type="gene ID" value="Bra021944"/>
</dbReference>
<dbReference type="SMR" id="M4DZJ7"/>
<dbReference type="InterPro" id="IPR016193">
    <property type="entry name" value="Cytidine_deaminase-like"/>
</dbReference>
<keyword evidence="3" id="KW-1185">Reference proteome</keyword>
<dbReference type="OMA" id="FCSYKDF"/>
<proteinExistence type="predicted"/>
<dbReference type="InParanoid" id="M4DZJ7"/>
<evidence type="ECO:0000313" key="3">
    <source>
        <dbReference type="Proteomes" id="UP000011750"/>
    </source>
</evidence>
<dbReference type="Proteomes" id="UP000011750">
    <property type="component" value="Chromosome A04"/>
</dbReference>
<dbReference type="SUPFAM" id="SSF53927">
    <property type="entry name" value="Cytidine deaminase-like"/>
    <property type="match status" value="1"/>
</dbReference>
<reference evidence="2" key="3">
    <citation type="submission" date="2023-03" db="UniProtKB">
        <authorList>
            <consortium name="EnsemblPlants"/>
        </authorList>
    </citation>
    <scope>IDENTIFICATION</scope>
    <source>
        <strain evidence="2">cv. Chiifu-401-42</strain>
    </source>
</reference>
<name>M4DZJ7_BRACM</name>
<feature type="compositionally biased region" description="Low complexity" evidence="1">
    <location>
        <begin position="1"/>
        <end position="19"/>
    </location>
</feature>
<dbReference type="GO" id="GO:0003824">
    <property type="term" value="F:catalytic activity"/>
    <property type="evidence" value="ECO:0007669"/>
    <property type="project" value="InterPro"/>
</dbReference>
<accession>M4DZJ7</accession>
<sequence length="83" mass="9057">MSESQTAPRSQPQSSSSSAWKDAVEEACERGIGAIAEPGGNIRDQDNKYGVSLLFTNVRHISAIDDGSLQFCSYKDFQETLKT</sequence>
<dbReference type="EnsemblPlants" id="Bra021944.1">
    <property type="protein sequence ID" value="Bra021944.1-P"/>
    <property type="gene ID" value="Bra021944"/>
</dbReference>
<dbReference type="Gene3D" id="3.40.140.20">
    <property type="match status" value="1"/>
</dbReference>